<feature type="domain" description="YqbQ/XkdQ" evidence="1">
    <location>
        <begin position="23"/>
        <end position="322"/>
    </location>
</feature>
<keyword evidence="3" id="KW-1185">Reference proteome</keyword>
<dbReference type="AlphaFoldDB" id="G7WEE8"/>
<dbReference type="OrthoDB" id="1698671at2"/>
<reference evidence="2 3" key="2">
    <citation type="journal article" date="2012" name="J. Bacteriol.">
        <title>Complete genome sequences of Desulfosporosinus orientis DSM765T, Desulfosporosinus youngiae DSM17734T, Desulfosporosinus meridiei DSM13257T, and Desulfosporosinus acidiphilus DSM22704T.</title>
        <authorList>
            <person name="Pester M."/>
            <person name="Brambilla E."/>
            <person name="Alazard D."/>
            <person name="Rattei T."/>
            <person name="Weinmaier T."/>
            <person name="Han J."/>
            <person name="Lucas S."/>
            <person name="Lapidus A."/>
            <person name="Cheng J.F."/>
            <person name="Goodwin L."/>
            <person name="Pitluck S."/>
            <person name="Peters L."/>
            <person name="Ovchinnikova G."/>
            <person name="Teshima H."/>
            <person name="Detter J.C."/>
            <person name="Han C.S."/>
            <person name="Tapia R."/>
            <person name="Land M.L."/>
            <person name="Hauser L."/>
            <person name="Kyrpides N.C."/>
            <person name="Ivanova N.N."/>
            <person name="Pagani I."/>
            <person name="Huntmann M."/>
            <person name="Wei C.L."/>
            <person name="Davenport K.W."/>
            <person name="Daligault H."/>
            <person name="Chain P.S."/>
            <person name="Chen A."/>
            <person name="Mavromatis K."/>
            <person name="Markowitz V."/>
            <person name="Szeto E."/>
            <person name="Mikhailova N."/>
            <person name="Pati A."/>
            <person name="Wagner M."/>
            <person name="Woyke T."/>
            <person name="Ollivier B."/>
            <person name="Klenk H.P."/>
            <person name="Spring S."/>
            <person name="Loy A."/>
        </authorList>
    </citation>
    <scope>NUCLEOTIDE SEQUENCE [LARGE SCALE GENOMIC DNA]</scope>
    <source>
        <strain evidence="3">ATCC 19365 / DSM 765 / NCIMB 8382 / VKM B-1628</strain>
    </source>
</reference>
<gene>
    <name evidence="2" type="ordered locus">Desor_5385</name>
</gene>
<evidence type="ECO:0000313" key="3">
    <source>
        <dbReference type="Proteomes" id="UP000006346"/>
    </source>
</evidence>
<dbReference type="InterPro" id="IPR056937">
    <property type="entry name" value="YqbQ/XkdQ"/>
</dbReference>
<accession>G7WEE8</accession>
<proteinExistence type="predicted"/>
<dbReference type="Proteomes" id="UP000006346">
    <property type="component" value="Chromosome"/>
</dbReference>
<dbReference type="eggNOG" id="COG4193">
    <property type="taxonomic scope" value="Bacteria"/>
</dbReference>
<evidence type="ECO:0000313" key="2">
    <source>
        <dbReference type="EMBL" id="AET70761.1"/>
    </source>
</evidence>
<dbReference type="PATRIC" id="fig|768706.3.peg.5483"/>
<dbReference type="HOGENOM" id="CLU_060297_1_0_9"/>
<protein>
    <submittedName>
        <fullName evidence="2">Phage late control gene D protein (GPD)</fullName>
    </submittedName>
</protein>
<dbReference type="SUPFAM" id="SSF69279">
    <property type="entry name" value="Phage tail proteins"/>
    <property type="match status" value="1"/>
</dbReference>
<dbReference type="Pfam" id="PF24032">
    <property type="entry name" value="YQBQ"/>
    <property type="match status" value="1"/>
</dbReference>
<dbReference type="KEGG" id="dor:Desor_5385"/>
<organism evidence="2 3">
    <name type="scientific">Desulfosporosinus orientis (strain ATCC 19365 / DSM 765 / NCIMB 8382 / VKM B-1628 / Singapore I)</name>
    <name type="common">Desulfotomaculum orientis</name>
    <dbReference type="NCBI Taxonomy" id="768706"/>
    <lineage>
        <taxon>Bacteria</taxon>
        <taxon>Bacillati</taxon>
        <taxon>Bacillota</taxon>
        <taxon>Clostridia</taxon>
        <taxon>Eubacteriales</taxon>
        <taxon>Desulfitobacteriaceae</taxon>
        <taxon>Desulfosporosinus</taxon>
    </lineage>
</organism>
<reference evidence="3" key="1">
    <citation type="submission" date="2011-11" db="EMBL/GenBank/DDBJ databases">
        <title>Complete sequence of Desulfosporosinus orientis DSM 765.</title>
        <authorList>
            <person name="Lucas S."/>
            <person name="Han J."/>
            <person name="Lapidus A."/>
            <person name="Cheng J.-F."/>
            <person name="Goodwin L."/>
            <person name="Pitluck S."/>
            <person name="Peters L."/>
            <person name="Ovchinnikova G."/>
            <person name="Teshima H."/>
            <person name="Detter J.C."/>
            <person name="Han C."/>
            <person name="Tapia R."/>
            <person name="Land M."/>
            <person name="Hauser L."/>
            <person name="Kyrpides N."/>
            <person name="Ivanova N."/>
            <person name="Pagani I."/>
            <person name="Pester M."/>
            <person name="Spring S."/>
            <person name="Ollivier B."/>
            <person name="Rattei T."/>
            <person name="Klenk H.-P."/>
            <person name="Wagner M."/>
            <person name="Loy A."/>
            <person name="Woyke T."/>
        </authorList>
    </citation>
    <scope>NUCLEOTIDE SEQUENCE [LARGE SCALE GENOMIC DNA]</scope>
    <source>
        <strain evidence="3">ATCC 19365 / DSM 765 / NCIMB 8382 / VKM B-1628</strain>
    </source>
</reference>
<dbReference type="EMBL" id="CP003108">
    <property type="protein sequence ID" value="AET70761.1"/>
    <property type="molecule type" value="Genomic_DNA"/>
</dbReference>
<dbReference type="STRING" id="768706.Desor_5385"/>
<sequence>MLKILIDNKDGNVWDISQLVADVTWKTSRIGKAGSLDFTLIKNLPGEAEHFKYNNGDIVWVKRAADGAEVFYGYIFTIDEGKDEGIKITCYDQIRYLMAKDTYTFANVRASEVVKKIAADFKLQLGRMDDTGYRIPVMSEDNQTLMDIICKALDLTLIHSGQNYVFFDDFGKLSLRNINDLLVDFYLGDGRLMTDYALKRSIDSDTYNKIKLFRNNKDTGGRDVYLAQDSLNMAKWGVLQLSQSVGENYNEAQINEMLTTLATLKNRETKTLKIEAIGELQVRAGCYVRIWISEYGINQPFLVNECVHSFEGTNHTMSLEVKVI</sequence>
<name>G7WEE8_DESOD</name>
<evidence type="ECO:0000259" key="1">
    <source>
        <dbReference type="Pfam" id="PF24032"/>
    </source>
</evidence>
<dbReference type="RefSeq" id="WP_014187563.1">
    <property type="nucleotide sequence ID" value="NC_016584.1"/>
</dbReference>